<proteinExistence type="predicted"/>
<gene>
    <name evidence="11" type="ORF">Tci_023646</name>
</gene>
<feature type="domain" description="Reverse transcriptase RNase H-like" evidence="9">
    <location>
        <begin position="1417"/>
        <end position="1468"/>
    </location>
</feature>
<evidence type="ECO:0000256" key="2">
    <source>
        <dbReference type="ARBA" id="ARBA00022679"/>
    </source>
</evidence>
<evidence type="ECO:0000256" key="7">
    <source>
        <dbReference type="ARBA" id="ARBA00022918"/>
    </source>
</evidence>
<keyword evidence="5" id="KW-0255">Endonuclease</keyword>
<keyword evidence="4" id="KW-0540">Nuclease</keyword>
<evidence type="ECO:0000259" key="9">
    <source>
        <dbReference type="Pfam" id="PF17917"/>
    </source>
</evidence>
<dbReference type="InterPro" id="IPR041577">
    <property type="entry name" value="RT_RNaseH_2"/>
</dbReference>
<feature type="region of interest" description="Disordered" evidence="8">
    <location>
        <begin position="868"/>
        <end position="891"/>
    </location>
</feature>
<feature type="region of interest" description="Disordered" evidence="8">
    <location>
        <begin position="51"/>
        <end position="70"/>
    </location>
</feature>
<dbReference type="GO" id="GO:0004519">
    <property type="term" value="F:endonuclease activity"/>
    <property type="evidence" value="ECO:0007669"/>
    <property type="project" value="UniProtKB-KW"/>
</dbReference>
<dbReference type="InterPro" id="IPR043128">
    <property type="entry name" value="Rev_trsase/Diguanyl_cyclase"/>
</dbReference>
<keyword evidence="2" id="KW-0808">Transferase</keyword>
<dbReference type="Gene3D" id="3.30.70.270">
    <property type="match status" value="1"/>
</dbReference>
<comment type="caution">
    <text evidence="11">The sequence shown here is derived from an EMBL/GenBank/DDBJ whole genome shotgun (WGS) entry which is preliminary data.</text>
</comment>
<keyword evidence="6" id="KW-0378">Hydrolase</keyword>
<dbReference type="InterPro" id="IPR043502">
    <property type="entry name" value="DNA/RNA_pol_sf"/>
</dbReference>
<feature type="region of interest" description="Disordered" evidence="8">
    <location>
        <begin position="24"/>
        <end position="43"/>
    </location>
</feature>
<dbReference type="PANTHER" id="PTHR33067:SF35">
    <property type="entry name" value="ASPARTIC PEPTIDASE DDI1-TYPE DOMAIN-CONTAINING PROTEIN"/>
    <property type="match status" value="1"/>
</dbReference>
<organism evidence="11">
    <name type="scientific">Tanacetum cinerariifolium</name>
    <name type="common">Dalmatian daisy</name>
    <name type="synonym">Chrysanthemum cinerariifolium</name>
    <dbReference type="NCBI Taxonomy" id="118510"/>
    <lineage>
        <taxon>Eukaryota</taxon>
        <taxon>Viridiplantae</taxon>
        <taxon>Streptophyta</taxon>
        <taxon>Embryophyta</taxon>
        <taxon>Tracheophyta</taxon>
        <taxon>Spermatophyta</taxon>
        <taxon>Magnoliopsida</taxon>
        <taxon>eudicotyledons</taxon>
        <taxon>Gunneridae</taxon>
        <taxon>Pentapetalae</taxon>
        <taxon>asterids</taxon>
        <taxon>campanulids</taxon>
        <taxon>Asterales</taxon>
        <taxon>Asteraceae</taxon>
        <taxon>Asteroideae</taxon>
        <taxon>Anthemideae</taxon>
        <taxon>Anthemidinae</taxon>
        <taxon>Tanacetum</taxon>
    </lineage>
</organism>
<dbReference type="SUPFAM" id="SSF56672">
    <property type="entry name" value="DNA/RNA polymerases"/>
    <property type="match status" value="1"/>
</dbReference>
<evidence type="ECO:0000313" key="11">
    <source>
        <dbReference type="EMBL" id="GEU51668.1"/>
    </source>
</evidence>
<dbReference type="CDD" id="cd00303">
    <property type="entry name" value="retropepsin_like"/>
    <property type="match status" value="1"/>
</dbReference>
<dbReference type="InterPro" id="IPR041373">
    <property type="entry name" value="RT_RNaseH"/>
</dbReference>
<evidence type="ECO:0000259" key="10">
    <source>
        <dbReference type="Pfam" id="PF17919"/>
    </source>
</evidence>
<dbReference type="InterPro" id="IPR021109">
    <property type="entry name" value="Peptidase_aspartic_dom_sf"/>
</dbReference>
<protein>
    <recommendedName>
        <fullName evidence="1">RNA-directed DNA polymerase</fullName>
        <ecNumber evidence="1">2.7.7.49</ecNumber>
    </recommendedName>
</protein>
<dbReference type="EMBL" id="BKCJ010002901">
    <property type="protein sequence ID" value="GEU51668.1"/>
    <property type="molecule type" value="Genomic_DNA"/>
</dbReference>
<dbReference type="PANTHER" id="PTHR33067">
    <property type="entry name" value="RNA-DIRECTED DNA POLYMERASE-RELATED"/>
    <property type="match status" value="1"/>
</dbReference>
<evidence type="ECO:0000256" key="4">
    <source>
        <dbReference type="ARBA" id="ARBA00022722"/>
    </source>
</evidence>
<evidence type="ECO:0000256" key="5">
    <source>
        <dbReference type="ARBA" id="ARBA00022759"/>
    </source>
</evidence>
<evidence type="ECO:0000256" key="6">
    <source>
        <dbReference type="ARBA" id="ARBA00022801"/>
    </source>
</evidence>
<dbReference type="GO" id="GO:0016787">
    <property type="term" value="F:hydrolase activity"/>
    <property type="evidence" value="ECO:0007669"/>
    <property type="project" value="UniProtKB-KW"/>
</dbReference>
<feature type="compositionally biased region" description="Polar residues" evidence="8">
    <location>
        <begin position="24"/>
        <end position="39"/>
    </location>
</feature>
<dbReference type="Pfam" id="PF17919">
    <property type="entry name" value="RT_RNaseH_2"/>
    <property type="match status" value="1"/>
</dbReference>
<feature type="compositionally biased region" description="Polar residues" evidence="8">
    <location>
        <begin position="51"/>
        <end position="66"/>
    </location>
</feature>
<name>A0A6L2KQF0_TANCI</name>
<evidence type="ECO:0000256" key="8">
    <source>
        <dbReference type="SAM" id="MobiDB-lite"/>
    </source>
</evidence>
<keyword evidence="3" id="KW-0548">Nucleotidyltransferase</keyword>
<feature type="domain" description="Reverse transcriptase/retrotransposon-derived protein RNase H-like" evidence="10">
    <location>
        <begin position="1373"/>
        <end position="1416"/>
    </location>
</feature>
<dbReference type="Pfam" id="PF17917">
    <property type="entry name" value="RT_RNaseH"/>
    <property type="match status" value="1"/>
</dbReference>
<keyword evidence="7" id="KW-0695">RNA-directed DNA polymerase</keyword>
<dbReference type="GO" id="GO:0003964">
    <property type="term" value="F:RNA-directed DNA polymerase activity"/>
    <property type="evidence" value="ECO:0007669"/>
    <property type="project" value="UniProtKB-KW"/>
</dbReference>
<dbReference type="Gene3D" id="2.40.70.10">
    <property type="entry name" value="Acid Proteases"/>
    <property type="match status" value="2"/>
</dbReference>
<dbReference type="FunFam" id="3.30.70.270:FF:000020">
    <property type="entry name" value="Transposon Tf2-6 polyprotein-like Protein"/>
    <property type="match status" value="1"/>
</dbReference>
<accession>A0A6L2KQF0</accession>
<feature type="compositionally biased region" description="Polar residues" evidence="8">
    <location>
        <begin position="873"/>
        <end position="891"/>
    </location>
</feature>
<dbReference type="EC" id="2.7.7.49" evidence="1"/>
<evidence type="ECO:0000256" key="3">
    <source>
        <dbReference type="ARBA" id="ARBA00022695"/>
    </source>
</evidence>
<reference evidence="11" key="1">
    <citation type="journal article" date="2019" name="Sci. Rep.">
        <title>Draft genome of Tanacetum cinerariifolium, the natural source of mosquito coil.</title>
        <authorList>
            <person name="Yamashiro T."/>
            <person name="Shiraishi A."/>
            <person name="Satake H."/>
            <person name="Nakayama K."/>
        </authorList>
    </citation>
    <scope>NUCLEOTIDE SEQUENCE</scope>
</reference>
<evidence type="ECO:0000256" key="1">
    <source>
        <dbReference type="ARBA" id="ARBA00012493"/>
    </source>
</evidence>
<sequence length="1622" mass="181720">MTSLTNSNLELKNMFGQFMKMNTASSSGSRTLPSNTITNPEEDLKGITTRSGTAYQGPTIPNTPSSHPKVVERETEVTKDMMPPTNNGSTKDVQPPIVQTKTPISNSKPIVAPIIEPVIAPVSALKLNQKPSIPYPSRLHDQKLRDKANDQKEKFFQILQDLNFNISFVDALILMPKFGPAIKTLLTNKDKLSELSRTLLNEHCSAVLLKNLPEKLGNPANLSISHPVGVAKDVFVKVGTFHFPADFVVVDFDADPRVPLILERFFLKTERALIDVFEGELTHRVCKKAITFNLDQTSRYLANYNDMTANRIDVIDMACEECSQEVLSFSDVIASGNPTPYYDPIVSTSSLTLTPFRDSDFLLEEVDAFLALEDDPTSSKELKICEAKTDKSSIDEPLEVELKDLPPHLEYAFLEGDDKLPVIIAKELSVEEKAALIKVLKSHKQAIAWKLSDIKEKRSIQKSMMSSKSRNLFPPLDNTELSIRRRSHTDLTLLNNSEMVGEGNGDLPVPDLRTIEELCQPSLNDRGGPIALIAIQAMNFGIKNDMIQQVRNSCQFHGLPGDDANNHLDKFLHVTQSIKVNGVTDDALHLYLFPHSLTHHATAWFNRGTFLKRRLEECYDLIKNMTAYHNDWDTSAQRSESSSSITSSFDTKIAALKAEMAEINKNIMRVLQVNQQVKAVTPSCETCGGPHSFNDCLATVGNAQNVYAAGAYQGNFHPQGNNQGRNQFFQGANQGQNPPPAYQAPAYRAPVYQALVHQPHIPQPQVVTTNEFTNFMKAKDAILKNMQTNMTSLTNSNLKLKNMFCQFVKMNTASSSGLGTLPGNTITNPKEELKGITTRSGTAYQGPTIPTTYYSLPPVVERETKATKDTVHPTKNGSTENVQTPVVQTESPIQNSEPVVALIIEPVASPISAPRPNQKSFADALILMPKFSLSIKSLLTNKDKLCEHARSLLNEHCSAVLLKKFPKKLGDPDKFLIPCDFPEMAKCLALADLDASINLMPLSVWNKLSLPNLSPMCMTLELADRLISRPVGVAEDVFVKVGTFHFPADFIVVDFDADPRVPLIPGRSFLKTGRALIDVFEGELTLRVGKEAITFNLNQTSRYSAIYNDMTANRIDIIDMAYEEYSQEVLGFSNVIATFLNDDPSLPPPNQGNYLPQVRKELKICEAKSDKSSIDEPPEVELKDLPPHLEYAFLEGDDKFPVIIAKDLSVTEKTTLITVLKSHKRAIPCKLSSIKGIDHEFCTHKILMEEDFEPAGISKFPSIRKIKKKPHSLVHMERLPTVVCILGYAMHREKSHFMVKEGIVIDHKISKNRIEVDKAKVDVIAKLPHPIIVKCIRSFLGHVGFYRRFIKDFSKIAWPMTRLLKKDIPFFFSKVCVEAFQTLKRIITEAPILIAPDWDMPFELMCDASDFAIGAGMLAVVYVFEKIRSYLIMKKSIVYTNRSTLKYLFAKKDSKARLLRWVLLLQEFIFKVIDTKGAENLAADHLSRLENPHQNVLDPKEINESFSLKILNMVSSRGNSSTLWFADFANYHAGNFIVKGMSLQQKNKFFKDVRHYFWDDPFLFKICADQVIRRCVHSQEPLTFSRLATMDPSGDITTQTTQPRRCLIQDSIGLPFTVIPKT</sequence>